<accession>A0A6A5TPM1</accession>
<dbReference type="Proteomes" id="UP000800035">
    <property type="component" value="Unassembled WGS sequence"/>
</dbReference>
<feature type="region of interest" description="Disordered" evidence="1">
    <location>
        <begin position="1"/>
        <end position="201"/>
    </location>
</feature>
<evidence type="ECO:0000256" key="1">
    <source>
        <dbReference type="SAM" id="MobiDB-lite"/>
    </source>
</evidence>
<feature type="compositionally biased region" description="Basic and acidic residues" evidence="1">
    <location>
        <begin position="183"/>
        <end position="201"/>
    </location>
</feature>
<proteinExistence type="predicted"/>
<dbReference type="AlphaFoldDB" id="A0A6A5TPM1"/>
<gene>
    <name evidence="2" type="ORF">CC80DRAFT_494016</name>
</gene>
<feature type="compositionally biased region" description="Low complexity" evidence="1">
    <location>
        <begin position="63"/>
        <end position="72"/>
    </location>
</feature>
<evidence type="ECO:0000313" key="2">
    <source>
        <dbReference type="EMBL" id="KAF1954174.1"/>
    </source>
</evidence>
<evidence type="ECO:0000313" key="3">
    <source>
        <dbReference type="Proteomes" id="UP000800035"/>
    </source>
</evidence>
<feature type="compositionally biased region" description="Basic and acidic residues" evidence="1">
    <location>
        <begin position="150"/>
        <end position="175"/>
    </location>
</feature>
<dbReference type="EMBL" id="ML977000">
    <property type="protein sequence ID" value="KAF1954174.1"/>
    <property type="molecule type" value="Genomic_DNA"/>
</dbReference>
<feature type="compositionally biased region" description="Basic and acidic residues" evidence="1">
    <location>
        <begin position="77"/>
        <end position="90"/>
    </location>
</feature>
<reference evidence="2" key="1">
    <citation type="journal article" date="2020" name="Stud. Mycol.">
        <title>101 Dothideomycetes genomes: a test case for predicting lifestyles and emergence of pathogens.</title>
        <authorList>
            <person name="Haridas S."/>
            <person name="Albert R."/>
            <person name="Binder M."/>
            <person name="Bloem J."/>
            <person name="Labutti K."/>
            <person name="Salamov A."/>
            <person name="Andreopoulos B."/>
            <person name="Baker S."/>
            <person name="Barry K."/>
            <person name="Bills G."/>
            <person name="Bluhm B."/>
            <person name="Cannon C."/>
            <person name="Castanera R."/>
            <person name="Culley D."/>
            <person name="Daum C."/>
            <person name="Ezra D."/>
            <person name="Gonzalez J."/>
            <person name="Henrissat B."/>
            <person name="Kuo A."/>
            <person name="Liang C."/>
            <person name="Lipzen A."/>
            <person name="Lutzoni F."/>
            <person name="Magnuson J."/>
            <person name="Mondo S."/>
            <person name="Nolan M."/>
            <person name="Ohm R."/>
            <person name="Pangilinan J."/>
            <person name="Park H.-J."/>
            <person name="Ramirez L."/>
            <person name="Alfaro M."/>
            <person name="Sun H."/>
            <person name="Tritt A."/>
            <person name="Yoshinaga Y."/>
            <person name="Zwiers L.-H."/>
            <person name="Turgeon B."/>
            <person name="Goodwin S."/>
            <person name="Spatafora J."/>
            <person name="Crous P."/>
            <person name="Grigoriev I."/>
        </authorList>
    </citation>
    <scope>NUCLEOTIDE SEQUENCE</scope>
    <source>
        <strain evidence="2">CBS 675.92</strain>
    </source>
</reference>
<organism evidence="2 3">
    <name type="scientific">Byssothecium circinans</name>
    <dbReference type="NCBI Taxonomy" id="147558"/>
    <lineage>
        <taxon>Eukaryota</taxon>
        <taxon>Fungi</taxon>
        <taxon>Dikarya</taxon>
        <taxon>Ascomycota</taxon>
        <taxon>Pezizomycotina</taxon>
        <taxon>Dothideomycetes</taxon>
        <taxon>Pleosporomycetidae</taxon>
        <taxon>Pleosporales</taxon>
        <taxon>Massarineae</taxon>
        <taxon>Massarinaceae</taxon>
        <taxon>Byssothecium</taxon>
    </lineage>
</organism>
<keyword evidence="3" id="KW-1185">Reference proteome</keyword>
<sequence length="201" mass="22660">MSSPSNNHHNNQYWQNAFSTSHQNPQGSLPQTYRTTELPTYTSYADPGPSNQNPAAPEHAFHSHAISHSIPIRPLPPRHDPAGRPWERTPRAGNPLPFTPPNGWFTPGPGEHGFGSGRRSVPSSYPAHGQYGPGYRSMSLVDGGMFPMDQDPRDVAAAEERRKKEREDRERRVREGAAQARAPRAERKDRERAERHRFASW</sequence>
<name>A0A6A5TPM1_9PLEO</name>
<feature type="compositionally biased region" description="Polar residues" evidence="1">
    <location>
        <begin position="1"/>
        <end position="54"/>
    </location>
</feature>
<protein>
    <submittedName>
        <fullName evidence="2">Uncharacterized protein</fullName>
    </submittedName>
</protein>